<feature type="transmembrane region" description="Helical" evidence="10">
    <location>
        <begin position="246"/>
        <end position="267"/>
    </location>
</feature>
<evidence type="ECO:0000256" key="5">
    <source>
        <dbReference type="ARBA" id="ARBA00023040"/>
    </source>
</evidence>
<feature type="transmembrane region" description="Helical" evidence="10">
    <location>
        <begin position="74"/>
        <end position="96"/>
    </location>
</feature>
<sequence length="341" mass="38657">MKTRVTVNRTDAVTYIHPCYEIDNFSYKFATTPSAVCVILYGFLTLLSVATVFGNLLVIMSVFYFKQLHTPTNFLILSLAVADLLVGIVVFPLTMAFSYSLCMYHEDLFCKIQDSFGVYLCTCSILHLCCISVDRYYAVCQPLIYKSKISRHVVVIMITVSWGASALIGIGAPQNSKEKCQETCYIDVLMANTVGPILSFVLPLIIMLCIYLKIFLVAQRQARSIQTRMKCIATVSKMERKATKTLAIVLGVFIFCWTPFILCFSFLPFTNSSILVPVLEALVCLALTNSTLNPFIYAFFYSWFRSAFRIIMSGKIVNFFVCFFILKTTNILNKMFLQLRM</sequence>
<dbReference type="Proteomes" id="UP000264800">
    <property type="component" value="Unplaced"/>
</dbReference>
<evidence type="ECO:0000256" key="1">
    <source>
        <dbReference type="ARBA" id="ARBA00004651"/>
    </source>
</evidence>
<accession>A0A3Q3BP52</accession>
<evidence type="ECO:0000256" key="9">
    <source>
        <dbReference type="RuleBase" id="RU000688"/>
    </source>
</evidence>
<dbReference type="PROSITE" id="PS00237">
    <property type="entry name" value="G_PROTEIN_RECEP_F1_1"/>
    <property type="match status" value="1"/>
</dbReference>
<dbReference type="InterPro" id="IPR017452">
    <property type="entry name" value="GPCR_Rhodpsn_7TM"/>
</dbReference>
<dbReference type="FunFam" id="1.20.1070.10:FF:000279">
    <property type="entry name" value="Trace amine-associated receptor 16f"/>
    <property type="match status" value="1"/>
</dbReference>
<dbReference type="Ensembl" id="ENSKMAT00000028121.1">
    <property type="protein sequence ID" value="ENSKMAP00000027774.1"/>
    <property type="gene ID" value="ENSKMAG00000020603.1"/>
</dbReference>
<name>A0A3Q3BP52_KRYMA</name>
<reference evidence="12" key="1">
    <citation type="submission" date="2025-08" db="UniProtKB">
        <authorList>
            <consortium name="Ensembl"/>
        </authorList>
    </citation>
    <scope>IDENTIFICATION</scope>
</reference>
<comment type="similarity">
    <text evidence="9">Belongs to the G-protein coupled receptor 1 family.</text>
</comment>
<dbReference type="GO" id="GO:0005886">
    <property type="term" value="C:plasma membrane"/>
    <property type="evidence" value="ECO:0007669"/>
    <property type="project" value="UniProtKB-SubCell"/>
</dbReference>
<dbReference type="SUPFAM" id="SSF81321">
    <property type="entry name" value="Family A G protein-coupled receptor-like"/>
    <property type="match status" value="1"/>
</dbReference>
<dbReference type="SMART" id="SM01381">
    <property type="entry name" value="7TM_GPCR_Srsx"/>
    <property type="match status" value="1"/>
</dbReference>
<feature type="transmembrane region" description="Helical" evidence="10">
    <location>
        <begin position="38"/>
        <end position="65"/>
    </location>
</feature>
<keyword evidence="3 9" id="KW-0812">Transmembrane</keyword>
<feature type="transmembrane region" description="Helical" evidence="10">
    <location>
        <begin position="197"/>
        <end position="218"/>
    </location>
</feature>
<evidence type="ECO:0000259" key="11">
    <source>
        <dbReference type="PROSITE" id="PS50262"/>
    </source>
</evidence>
<dbReference type="GO" id="GO:0001594">
    <property type="term" value="F:trace-amine receptor activity"/>
    <property type="evidence" value="ECO:0007669"/>
    <property type="project" value="TreeGrafter"/>
</dbReference>
<keyword evidence="2" id="KW-1003">Cell membrane</keyword>
<dbReference type="Pfam" id="PF00001">
    <property type="entry name" value="7tm_1"/>
    <property type="match status" value="1"/>
</dbReference>
<reference evidence="12" key="2">
    <citation type="submission" date="2025-09" db="UniProtKB">
        <authorList>
            <consortium name="Ensembl"/>
        </authorList>
    </citation>
    <scope>IDENTIFICATION</scope>
</reference>
<feature type="transmembrane region" description="Helical" evidence="10">
    <location>
        <begin position="149"/>
        <end position="172"/>
    </location>
</feature>
<dbReference type="PRINTS" id="PR00237">
    <property type="entry name" value="GPCRRHODOPSN"/>
</dbReference>
<dbReference type="GeneTree" id="ENSGT00950000182934"/>
<evidence type="ECO:0000313" key="12">
    <source>
        <dbReference type="Ensembl" id="ENSKMAP00000027774.1"/>
    </source>
</evidence>
<evidence type="ECO:0000256" key="2">
    <source>
        <dbReference type="ARBA" id="ARBA00022475"/>
    </source>
</evidence>
<proteinExistence type="inferred from homology"/>
<comment type="subcellular location">
    <subcellularLocation>
        <location evidence="1">Cell membrane</location>
        <topology evidence="1">Multi-pass membrane protein</topology>
    </subcellularLocation>
</comment>
<keyword evidence="13" id="KW-1185">Reference proteome</keyword>
<evidence type="ECO:0000256" key="8">
    <source>
        <dbReference type="ARBA" id="ARBA00023224"/>
    </source>
</evidence>
<organism evidence="12 13">
    <name type="scientific">Kryptolebias marmoratus</name>
    <name type="common">Mangrove killifish</name>
    <name type="synonym">Rivulus marmoratus</name>
    <dbReference type="NCBI Taxonomy" id="37003"/>
    <lineage>
        <taxon>Eukaryota</taxon>
        <taxon>Metazoa</taxon>
        <taxon>Chordata</taxon>
        <taxon>Craniata</taxon>
        <taxon>Vertebrata</taxon>
        <taxon>Euteleostomi</taxon>
        <taxon>Actinopterygii</taxon>
        <taxon>Neopterygii</taxon>
        <taxon>Teleostei</taxon>
        <taxon>Neoteleostei</taxon>
        <taxon>Acanthomorphata</taxon>
        <taxon>Ovalentaria</taxon>
        <taxon>Atherinomorphae</taxon>
        <taxon>Cyprinodontiformes</taxon>
        <taxon>Rivulidae</taxon>
        <taxon>Kryptolebias</taxon>
    </lineage>
</organism>
<evidence type="ECO:0000256" key="10">
    <source>
        <dbReference type="SAM" id="Phobius"/>
    </source>
</evidence>
<dbReference type="AlphaFoldDB" id="A0A3Q3BP52"/>
<keyword evidence="6 10" id="KW-0472">Membrane</keyword>
<dbReference type="Gene3D" id="1.20.1070.10">
    <property type="entry name" value="Rhodopsin 7-helix transmembrane proteins"/>
    <property type="match status" value="1"/>
</dbReference>
<dbReference type="InterPro" id="IPR050569">
    <property type="entry name" value="TAAR"/>
</dbReference>
<keyword evidence="8 9" id="KW-0807">Transducer</keyword>
<evidence type="ECO:0000256" key="4">
    <source>
        <dbReference type="ARBA" id="ARBA00022989"/>
    </source>
</evidence>
<feature type="transmembrane region" description="Helical" evidence="10">
    <location>
        <begin position="279"/>
        <end position="304"/>
    </location>
</feature>
<dbReference type="CDD" id="cd15314">
    <property type="entry name" value="7tmA_TAAR1"/>
    <property type="match status" value="1"/>
</dbReference>
<feature type="domain" description="G-protein coupled receptors family 1 profile" evidence="11">
    <location>
        <begin position="54"/>
        <end position="297"/>
    </location>
</feature>
<dbReference type="OMA" id="NIEECQD"/>
<dbReference type="InterPro" id="IPR000276">
    <property type="entry name" value="GPCR_Rhodpsn"/>
</dbReference>
<evidence type="ECO:0000256" key="6">
    <source>
        <dbReference type="ARBA" id="ARBA00023136"/>
    </source>
</evidence>
<dbReference type="PROSITE" id="PS50262">
    <property type="entry name" value="G_PROTEIN_RECEP_F1_2"/>
    <property type="match status" value="1"/>
</dbReference>
<evidence type="ECO:0000313" key="13">
    <source>
        <dbReference type="Proteomes" id="UP000264800"/>
    </source>
</evidence>
<feature type="transmembrane region" description="Helical" evidence="10">
    <location>
        <begin position="316"/>
        <end position="337"/>
    </location>
</feature>
<keyword evidence="7 9" id="KW-0675">Receptor</keyword>
<evidence type="ECO:0000256" key="3">
    <source>
        <dbReference type="ARBA" id="ARBA00022692"/>
    </source>
</evidence>
<dbReference type="PANTHER" id="PTHR24249:SF415">
    <property type="entry name" value="TRACE AMINE-ASSOCIATED RECEPTOR 1"/>
    <property type="match status" value="1"/>
</dbReference>
<keyword evidence="5 9" id="KW-0297">G-protein coupled receptor</keyword>
<protein>
    <submittedName>
        <fullName evidence="12">Trace amine associated receptor 1</fullName>
    </submittedName>
</protein>
<dbReference type="PANTHER" id="PTHR24249">
    <property type="entry name" value="HISTAMINE RECEPTOR-RELATED G-PROTEIN COUPLED RECEPTOR"/>
    <property type="match status" value="1"/>
</dbReference>
<evidence type="ECO:0000256" key="7">
    <source>
        <dbReference type="ARBA" id="ARBA00023170"/>
    </source>
</evidence>
<keyword evidence="4 10" id="KW-1133">Transmembrane helix</keyword>